<dbReference type="EMBL" id="JAGPNK010000021">
    <property type="protein sequence ID" value="KAH7304774.1"/>
    <property type="molecule type" value="Genomic_DNA"/>
</dbReference>
<gene>
    <name evidence="2" type="ORF">B0I35DRAFT_444895</name>
</gene>
<evidence type="ECO:0000313" key="2">
    <source>
        <dbReference type="EMBL" id="KAH7304774.1"/>
    </source>
</evidence>
<comment type="caution">
    <text evidence="2">The sequence shown here is derived from an EMBL/GenBank/DDBJ whole genome shotgun (WGS) entry which is preliminary data.</text>
</comment>
<evidence type="ECO:0000313" key="3">
    <source>
        <dbReference type="Proteomes" id="UP000813444"/>
    </source>
</evidence>
<sequence>MSSATSWSPAASSVGFLPPDNGSFTWNGQLDQLPLSFNISDSQYRGEIQIDGSCWVNSFIHGSNGHSYYVAAQVMDYASQLPGALPAYRASLLDVTEPSLYRNYIRHDPEGSGLWTSEGDFRARYDGFGMEATGEDPLQGIHIYSSIAGIDFDLTFNFTSPVLLNAALGSYWVGGALGWQWSLPRGATEGSLTIDGEKIDVVSEKSFSWYDRQWGSLQASINWVMVHFEESDWLDISVMSVWYWTDPVNGPKEFATIRSSRNSRDSVVPISVAASTTNVWTSPETGITYPQEWLLVLDDIEMVVKSPRPDQVIETPPGTIPPSQFSGYVDIIAKKAGHASVKGFGAVDRVTIAEG</sequence>
<reference evidence="2" key="1">
    <citation type="journal article" date="2021" name="Nat. Commun.">
        <title>Genetic determinants of endophytism in the Arabidopsis root mycobiome.</title>
        <authorList>
            <person name="Mesny F."/>
            <person name="Miyauchi S."/>
            <person name="Thiergart T."/>
            <person name="Pickel B."/>
            <person name="Atanasova L."/>
            <person name="Karlsson M."/>
            <person name="Huettel B."/>
            <person name="Barry K.W."/>
            <person name="Haridas S."/>
            <person name="Chen C."/>
            <person name="Bauer D."/>
            <person name="Andreopoulos W."/>
            <person name="Pangilinan J."/>
            <person name="LaButti K."/>
            <person name="Riley R."/>
            <person name="Lipzen A."/>
            <person name="Clum A."/>
            <person name="Drula E."/>
            <person name="Henrissat B."/>
            <person name="Kohler A."/>
            <person name="Grigoriev I.V."/>
            <person name="Martin F.M."/>
            <person name="Hacquard S."/>
        </authorList>
    </citation>
    <scope>NUCLEOTIDE SEQUENCE</scope>
    <source>
        <strain evidence="2">MPI-CAGE-CH-0235</strain>
    </source>
</reference>
<dbReference type="InterPro" id="IPR010791">
    <property type="entry name" value="AttH_dom"/>
</dbReference>
<dbReference type="PANTHER" id="PTHR40617">
    <property type="entry name" value="TERPENE CYCLASE ASQC"/>
    <property type="match status" value="1"/>
</dbReference>
<dbReference type="OrthoDB" id="5295747at2759"/>
<dbReference type="InterPro" id="IPR023374">
    <property type="entry name" value="AttH-like_dom_sf"/>
</dbReference>
<keyword evidence="3" id="KW-1185">Reference proteome</keyword>
<name>A0A8K0WLN5_9HYPO</name>
<accession>A0A8K0WLN5</accession>
<evidence type="ECO:0000259" key="1">
    <source>
        <dbReference type="Pfam" id="PF07143"/>
    </source>
</evidence>
<dbReference type="Proteomes" id="UP000813444">
    <property type="component" value="Unassembled WGS sequence"/>
</dbReference>
<feature type="domain" description="AttH" evidence="1">
    <location>
        <begin position="115"/>
        <end position="216"/>
    </location>
</feature>
<dbReference type="Pfam" id="PF07143">
    <property type="entry name" value="CrtC"/>
    <property type="match status" value="1"/>
</dbReference>
<dbReference type="InterPro" id="IPR053112">
    <property type="entry name" value="Fungal_Dehydratase/Hydratase"/>
</dbReference>
<dbReference type="Gene3D" id="2.40.370.10">
    <property type="entry name" value="AttH-like domain"/>
    <property type="match status" value="2"/>
</dbReference>
<dbReference type="AlphaFoldDB" id="A0A8K0WLN5"/>
<organism evidence="2 3">
    <name type="scientific">Stachybotrys elegans</name>
    <dbReference type="NCBI Taxonomy" id="80388"/>
    <lineage>
        <taxon>Eukaryota</taxon>
        <taxon>Fungi</taxon>
        <taxon>Dikarya</taxon>
        <taxon>Ascomycota</taxon>
        <taxon>Pezizomycotina</taxon>
        <taxon>Sordariomycetes</taxon>
        <taxon>Hypocreomycetidae</taxon>
        <taxon>Hypocreales</taxon>
        <taxon>Stachybotryaceae</taxon>
        <taxon>Stachybotrys</taxon>
    </lineage>
</organism>
<protein>
    <recommendedName>
        <fullName evidence="1">AttH domain-containing protein</fullName>
    </recommendedName>
</protein>
<proteinExistence type="predicted"/>
<dbReference type="SUPFAM" id="SSF159245">
    <property type="entry name" value="AttH-like"/>
    <property type="match status" value="1"/>
</dbReference>
<dbReference type="Pfam" id="PF17186">
    <property type="entry name" value="Lipocalin_9"/>
    <property type="match status" value="1"/>
</dbReference>
<dbReference type="PANTHER" id="PTHR40617:SF1">
    <property type="entry name" value="ATTH DOMAIN-CONTAINING PROTEIN-RELATED"/>
    <property type="match status" value="1"/>
</dbReference>